<dbReference type="Proteomes" id="UP000294835">
    <property type="component" value="Unassembled WGS sequence"/>
</dbReference>
<name>A0A4V6NQZ2_9RHOB</name>
<comment type="caution">
    <text evidence="1">The sequence shown here is derived from an EMBL/GenBank/DDBJ whole genome shotgun (WGS) entry which is preliminary data.</text>
</comment>
<gene>
    <name evidence="1" type="ORF">EV662_11071</name>
</gene>
<reference evidence="1 2" key="1">
    <citation type="submission" date="2019-03" db="EMBL/GenBank/DDBJ databases">
        <title>Genomic Encyclopedia of Type Strains, Phase IV (KMG-IV): sequencing the most valuable type-strain genomes for metagenomic binning, comparative biology and taxonomic classification.</title>
        <authorList>
            <person name="Goeker M."/>
        </authorList>
    </citation>
    <scope>NUCLEOTIDE SEQUENCE [LARGE SCALE GENOMIC DNA]</scope>
    <source>
        <strain evidence="1 2">DSM 18063</strain>
    </source>
</reference>
<proteinExistence type="predicted"/>
<protein>
    <submittedName>
        <fullName evidence="1">Uncharacterized protein</fullName>
    </submittedName>
</protein>
<evidence type="ECO:0000313" key="2">
    <source>
        <dbReference type="Proteomes" id="UP000294835"/>
    </source>
</evidence>
<dbReference type="EMBL" id="SLXP01000010">
    <property type="protein sequence ID" value="TCP39766.1"/>
    <property type="molecule type" value="Genomic_DNA"/>
</dbReference>
<sequence length="191" mass="19904">MITFASLLGLMMVGSSVDFGDAMDRLTGSNDDDTPEDDGDAFNEEVRAFGFGLEQLLDGAVPTDAFSEFGDEMQSYYEDEAALDALADGALGETADPVGATLDDWLAMTDGAPTLIDEYDETEDALFVVYDAQAHPDPVLSVGPSDTGEDDAMLLLDGMPLAVVSGGAGLDLDMVSLVPEAQFPMALAAGA</sequence>
<accession>A0A4V6NQZ2</accession>
<keyword evidence="2" id="KW-1185">Reference proteome</keyword>
<dbReference type="RefSeq" id="WP_132464109.1">
    <property type="nucleotide sequence ID" value="NZ_SLXP01000010.1"/>
</dbReference>
<organism evidence="1 2">
    <name type="scientific">Rhodovulum marinum</name>
    <dbReference type="NCBI Taxonomy" id="320662"/>
    <lineage>
        <taxon>Bacteria</taxon>
        <taxon>Pseudomonadati</taxon>
        <taxon>Pseudomonadota</taxon>
        <taxon>Alphaproteobacteria</taxon>
        <taxon>Rhodobacterales</taxon>
        <taxon>Paracoccaceae</taxon>
        <taxon>Rhodovulum</taxon>
    </lineage>
</organism>
<dbReference type="OrthoDB" id="7801966at2"/>
<dbReference type="AlphaFoldDB" id="A0A4V6NQZ2"/>
<evidence type="ECO:0000313" key="1">
    <source>
        <dbReference type="EMBL" id="TCP39766.1"/>
    </source>
</evidence>